<organism evidence="7 8">
    <name type="scientific">Chitinophaga caseinilytica</name>
    <dbReference type="NCBI Taxonomy" id="2267521"/>
    <lineage>
        <taxon>Bacteria</taxon>
        <taxon>Pseudomonadati</taxon>
        <taxon>Bacteroidota</taxon>
        <taxon>Chitinophagia</taxon>
        <taxon>Chitinophagales</taxon>
        <taxon>Chitinophagaceae</taxon>
        <taxon>Chitinophaga</taxon>
    </lineage>
</organism>
<evidence type="ECO:0000256" key="2">
    <source>
        <dbReference type="ARBA" id="ARBA00023015"/>
    </source>
</evidence>
<evidence type="ECO:0000259" key="5">
    <source>
        <dbReference type="Pfam" id="PF04542"/>
    </source>
</evidence>
<feature type="domain" description="RNA polymerase sigma-70 region 2" evidence="5">
    <location>
        <begin position="17"/>
        <end position="82"/>
    </location>
</feature>
<dbReference type="InterPro" id="IPR013249">
    <property type="entry name" value="RNA_pol_sigma70_r4_t2"/>
</dbReference>
<proteinExistence type="inferred from homology"/>
<keyword evidence="3" id="KW-0731">Sigma factor</keyword>
<dbReference type="Proteomes" id="UP001449657">
    <property type="component" value="Chromosome"/>
</dbReference>
<dbReference type="RefSeq" id="WP_341841286.1">
    <property type="nucleotide sequence ID" value="NZ_CP149792.1"/>
</dbReference>
<dbReference type="SUPFAM" id="SSF88659">
    <property type="entry name" value="Sigma3 and sigma4 domains of RNA polymerase sigma factors"/>
    <property type="match status" value="1"/>
</dbReference>
<dbReference type="PANTHER" id="PTHR43133">
    <property type="entry name" value="RNA POLYMERASE ECF-TYPE SIGMA FACTO"/>
    <property type="match status" value="1"/>
</dbReference>
<reference evidence="7 8" key="1">
    <citation type="submission" date="2024-03" db="EMBL/GenBank/DDBJ databases">
        <title>Chitinophaga caseinilytica sp. nov., a casein hydrolysing bacterium isolated from forest soil.</title>
        <authorList>
            <person name="Lee D.S."/>
            <person name="Han D.M."/>
            <person name="Baek J.H."/>
            <person name="Choi D.G."/>
            <person name="Jeon J.H."/>
            <person name="Jeon C.O."/>
        </authorList>
    </citation>
    <scope>NUCLEOTIDE SEQUENCE [LARGE SCALE GENOMIC DNA]</scope>
    <source>
        <strain evidence="7 8">KACC 19118</strain>
    </source>
</reference>
<comment type="similarity">
    <text evidence="1">Belongs to the sigma-70 factor family. ECF subfamily.</text>
</comment>
<accession>A0ABZ2Z342</accession>
<keyword evidence="4" id="KW-0804">Transcription</keyword>
<dbReference type="InterPro" id="IPR007627">
    <property type="entry name" value="RNA_pol_sigma70_r2"/>
</dbReference>
<protein>
    <submittedName>
        <fullName evidence="7">RNA polymerase sigma-70 factor</fullName>
    </submittedName>
</protein>
<dbReference type="CDD" id="cd06171">
    <property type="entry name" value="Sigma70_r4"/>
    <property type="match status" value="1"/>
</dbReference>
<keyword evidence="8" id="KW-1185">Reference proteome</keyword>
<dbReference type="EMBL" id="CP150096">
    <property type="protein sequence ID" value="WZN46592.1"/>
    <property type="molecule type" value="Genomic_DNA"/>
</dbReference>
<evidence type="ECO:0000256" key="1">
    <source>
        <dbReference type="ARBA" id="ARBA00010641"/>
    </source>
</evidence>
<dbReference type="SUPFAM" id="SSF88946">
    <property type="entry name" value="Sigma2 domain of RNA polymerase sigma factors"/>
    <property type="match status" value="1"/>
</dbReference>
<dbReference type="InterPro" id="IPR014327">
    <property type="entry name" value="RNA_pol_sigma70_bacteroid"/>
</dbReference>
<evidence type="ECO:0000256" key="3">
    <source>
        <dbReference type="ARBA" id="ARBA00023082"/>
    </source>
</evidence>
<evidence type="ECO:0000259" key="6">
    <source>
        <dbReference type="Pfam" id="PF08281"/>
    </source>
</evidence>
<dbReference type="InterPro" id="IPR013324">
    <property type="entry name" value="RNA_pol_sigma_r3/r4-like"/>
</dbReference>
<keyword evidence="2" id="KW-0805">Transcription regulation</keyword>
<evidence type="ECO:0000313" key="8">
    <source>
        <dbReference type="Proteomes" id="UP001449657"/>
    </source>
</evidence>
<gene>
    <name evidence="7" type="ORF">WJU22_00055</name>
</gene>
<dbReference type="Pfam" id="PF04542">
    <property type="entry name" value="Sigma70_r2"/>
    <property type="match status" value="1"/>
</dbReference>
<sequence>MDSNGKKYLATNFQSVFHTWYGKLHRYAYTLLKDPDEASDAVQAVFSRLWEKMEELKDLEDIGPYLYRSVHNHCLNRIRKEGNGKKYADWLARHDAGTTGDAGAKLAVAELSARIGEALDALPPQCRLIFTLSREQGKKYAEIAETLSLSVKTVETQMSKALRILREKLADYIALGGAAYLYIDKLLS</sequence>
<dbReference type="InterPro" id="IPR039425">
    <property type="entry name" value="RNA_pol_sigma-70-like"/>
</dbReference>
<dbReference type="InterPro" id="IPR036388">
    <property type="entry name" value="WH-like_DNA-bd_sf"/>
</dbReference>
<dbReference type="InterPro" id="IPR013325">
    <property type="entry name" value="RNA_pol_sigma_r2"/>
</dbReference>
<evidence type="ECO:0000313" key="7">
    <source>
        <dbReference type="EMBL" id="WZN46592.1"/>
    </source>
</evidence>
<feature type="domain" description="RNA polymerase sigma factor 70 region 4 type 2" evidence="6">
    <location>
        <begin position="114"/>
        <end position="163"/>
    </location>
</feature>
<dbReference type="Pfam" id="PF08281">
    <property type="entry name" value="Sigma70_r4_2"/>
    <property type="match status" value="1"/>
</dbReference>
<dbReference type="NCBIfam" id="TIGR02937">
    <property type="entry name" value="sigma70-ECF"/>
    <property type="match status" value="1"/>
</dbReference>
<dbReference type="PANTHER" id="PTHR43133:SF46">
    <property type="entry name" value="RNA POLYMERASE SIGMA-70 FACTOR ECF SUBFAMILY"/>
    <property type="match status" value="1"/>
</dbReference>
<dbReference type="Gene3D" id="1.10.1740.10">
    <property type="match status" value="1"/>
</dbReference>
<dbReference type="Gene3D" id="1.10.10.10">
    <property type="entry name" value="Winged helix-like DNA-binding domain superfamily/Winged helix DNA-binding domain"/>
    <property type="match status" value="1"/>
</dbReference>
<dbReference type="InterPro" id="IPR014284">
    <property type="entry name" value="RNA_pol_sigma-70_dom"/>
</dbReference>
<evidence type="ECO:0000256" key="4">
    <source>
        <dbReference type="ARBA" id="ARBA00023163"/>
    </source>
</evidence>
<name>A0ABZ2Z342_9BACT</name>
<dbReference type="NCBIfam" id="TIGR02985">
    <property type="entry name" value="Sig70_bacteroi1"/>
    <property type="match status" value="1"/>
</dbReference>